<dbReference type="PRINTS" id="PR00400">
    <property type="entry name" value="TETREPRESSOR"/>
</dbReference>
<comment type="caution">
    <text evidence="8">The sequence shown here is derived from an EMBL/GenBank/DDBJ whole genome shotgun (WGS) entry which is preliminary data.</text>
</comment>
<dbReference type="SUPFAM" id="SSF46689">
    <property type="entry name" value="Homeodomain-like"/>
    <property type="match status" value="1"/>
</dbReference>
<keyword evidence="2" id="KW-0678">Repressor</keyword>
<dbReference type="PATRIC" id="fig|1354272.4.peg.1520"/>
<dbReference type="InterPro" id="IPR004111">
    <property type="entry name" value="Repressor_TetR_C"/>
</dbReference>
<dbReference type="GO" id="GO:0003700">
    <property type="term" value="F:DNA-binding transcription factor activity"/>
    <property type="evidence" value="ECO:0007669"/>
    <property type="project" value="TreeGrafter"/>
</dbReference>
<dbReference type="PRINTS" id="PR00455">
    <property type="entry name" value="HTHTETR"/>
</dbReference>
<name>A0A1B7JXM2_9GAMM</name>
<keyword evidence="5" id="KW-0804">Transcription</keyword>
<evidence type="ECO:0000256" key="4">
    <source>
        <dbReference type="ARBA" id="ARBA00023125"/>
    </source>
</evidence>
<dbReference type="Pfam" id="PF00440">
    <property type="entry name" value="TetR_N"/>
    <property type="match status" value="1"/>
</dbReference>
<dbReference type="InterPro" id="IPR003012">
    <property type="entry name" value="Tet_transcr_reg_TetR"/>
</dbReference>
<dbReference type="InterPro" id="IPR023772">
    <property type="entry name" value="DNA-bd_HTH_TetR-type_CS"/>
</dbReference>
<dbReference type="PROSITE" id="PS50977">
    <property type="entry name" value="HTH_TETR_2"/>
    <property type="match status" value="1"/>
</dbReference>
<sequence length="206" mass="23194">MARLDKKTIIDAALNLLNEVGIDGLTTRKLAQKLGIEQPTLYWHVKNKRTLLDAIAIEMLERHHDHFLPRDGESWQDFLRHNALSFRRALLSHRDGARAHLGTRPSVDQYSTVEAQLKFLVDSGFSLKTGLYAISAIGHFTLGSVLEQQEHASGSLEREHTMDENMPPLLKEAIQIMDTEDGLQAFMYGINALIIGLEAQLIQEKA</sequence>
<evidence type="ECO:0000313" key="8">
    <source>
        <dbReference type="EMBL" id="OAT52636.1"/>
    </source>
</evidence>
<dbReference type="Gene3D" id="1.10.357.10">
    <property type="entry name" value="Tetracycline Repressor, domain 2"/>
    <property type="match status" value="1"/>
</dbReference>
<dbReference type="Gene3D" id="1.10.10.60">
    <property type="entry name" value="Homeodomain-like"/>
    <property type="match status" value="1"/>
</dbReference>
<comment type="function">
    <text evidence="1">TetR is the repressor of the tetracycline resistance element; its N-terminal region forms a helix-turn-helix structure and binds DNA. Binding of tetracycline to TetR reduces the repressor affinity for the tetracycline resistance gene (tetA) promoter operator sites.</text>
</comment>
<dbReference type="SUPFAM" id="SSF48498">
    <property type="entry name" value="Tetracyclin repressor-like, C-terminal domain"/>
    <property type="match status" value="1"/>
</dbReference>
<dbReference type="InterPro" id="IPR036271">
    <property type="entry name" value="Tet_transcr_reg_TetR-rel_C_sf"/>
</dbReference>
<dbReference type="GO" id="GO:0000976">
    <property type="term" value="F:transcription cis-regulatory region binding"/>
    <property type="evidence" value="ECO:0007669"/>
    <property type="project" value="TreeGrafter"/>
</dbReference>
<dbReference type="Pfam" id="PF02909">
    <property type="entry name" value="TetR_C_1"/>
    <property type="match status" value="1"/>
</dbReference>
<evidence type="ECO:0000259" key="7">
    <source>
        <dbReference type="PROSITE" id="PS50977"/>
    </source>
</evidence>
<feature type="domain" description="HTH tetR-type" evidence="7">
    <location>
        <begin position="3"/>
        <end position="63"/>
    </location>
</feature>
<protein>
    <submittedName>
        <fullName evidence="8">Tetracycline resistance repressor</fullName>
    </submittedName>
</protein>
<dbReference type="OrthoDB" id="4541465at2"/>
<dbReference type="RefSeq" id="WP_068908234.1">
    <property type="nucleotide sequence ID" value="NZ_LXEW01000022.1"/>
</dbReference>
<dbReference type="EMBL" id="LXEW01000022">
    <property type="protein sequence ID" value="OAT52636.1"/>
    <property type="molecule type" value="Genomic_DNA"/>
</dbReference>
<dbReference type="PANTHER" id="PTHR30055">
    <property type="entry name" value="HTH-TYPE TRANSCRIPTIONAL REGULATOR RUTR"/>
    <property type="match status" value="1"/>
</dbReference>
<keyword evidence="3" id="KW-0805">Transcription regulation</keyword>
<proteinExistence type="predicted"/>
<dbReference type="AlphaFoldDB" id="A0A1B7JXM2"/>
<keyword evidence="4 6" id="KW-0238">DNA-binding</keyword>
<evidence type="ECO:0000256" key="2">
    <source>
        <dbReference type="ARBA" id="ARBA00022491"/>
    </source>
</evidence>
<keyword evidence="9" id="KW-1185">Reference proteome</keyword>
<evidence type="ECO:0000256" key="5">
    <source>
        <dbReference type="ARBA" id="ARBA00023163"/>
    </source>
</evidence>
<reference evidence="8 9" key="1">
    <citation type="submission" date="2016-04" db="EMBL/GenBank/DDBJ databases">
        <title>ATOL: Assembling a taxonomically balanced genome-scale reconstruction of the evolutionary history of the Enterobacteriaceae.</title>
        <authorList>
            <person name="Plunkett G.III."/>
            <person name="Neeno-Eckwall E.C."/>
            <person name="Glasner J.D."/>
            <person name="Perna N.T."/>
        </authorList>
    </citation>
    <scope>NUCLEOTIDE SEQUENCE [LARGE SCALE GENOMIC DNA]</scope>
    <source>
        <strain evidence="8 9">ATCC 35613</strain>
    </source>
</reference>
<evidence type="ECO:0000256" key="3">
    <source>
        <dbReference type="ARBA" id="ARBA00023015"/>
    </source>
</evidence>
<feature type="DNA-binding region" description="H-T-H motif" evidence="6">
    <location>
        <begin position="26"/>
        <end position="45"/>
    </location>
</feature>
<dbReference type="GO" id="GO:0046677">
    <property type="term" value="P:response to antibiotic"/>
    <property type="evidence" value="ECO:0007669"/>
    <property type="project" value="InterPro"/>
</dbReference>
<dbReference type="GO" id="GO:0045892">
    <property type="term" value="P:negative regulation of DNA-templated transcription"/>
    <property type="evidence" value="ECO:0007669"/>
    <property type="project" value="InterPro"/>
</dbReference>
<organism evidence="8 9">
    <name type="scientific">Providencia heimbachae ATCC 35613</name>
    <dbReference type="NCBI Taxonomy" id="1354272"/>
    <lineage>
        <taxon>Bacteria</taxon>
        <taxon>Pseudomonadati</taxon>
        <taxon>Pseudomonadota</taxon>
        <taxon>Gammaproteobacteria</taxon>
        <taxon>Enterobacterales</taxon>
        <taxon>Morganellaceae</taxon>
        <taxon>Providencia</taxon>
    </lineage>
</organism>
<dbReference type="PANTHER" id="PTHR30055:SF151">
    <property type="entry name" value="TRANSCRIPTIONAL REGULATORY PROTEIN"/>
    <property type="match status" value="1"/>
</dbReference>
<dbReference type="InterPro" id="IPR001647">
    <property type="entry name" value="HTH_TetR"/>
</dbReference>
<dbReference type="InterPro" id="IPR050109">
    <property type="entry name" value="HTH-type_TetR-like_transc_reg"/>
</dbReference>
<evidence type="ECO:0000256" key="6">
    <source>
        <dbReference type="PROSITE-ProRule" id="PRU00335"/>
    </source>
</evidence>
<dbReference type="InterPro" id="IPR009057">
    <property type="entry name" value="Homeodomain-like_sf"/>
</dbReference>
<evidence type="ECO:0000313" key="9">
    <source>
        <dbReference type="Proteomes" id="UP000078224"/>
    </source>
</evidence>
<dbReference type="NCBIfam" id="NF010319">
    <property type="entry name" value="PRK13756.1"/>
    <property type="match status" value="1"/>
</dbReference>
<gene>
    <name evidence="8" type="ORF">M998_1497</name>
</gene>
<evidence type="ECO:0000256" key="1">
    <source>
        <dbReference type="ARBA" id="ARBA00002856"/>
    </source>
</evidence>
<dbReference type="PROSITE" id="PS01081">
    <property type="entry name" value="HTH_TETR_1"/>
    <property type="match status" value="1"/>
</dbReference>
<accession>A0A1B7JXM2</accession>
<dbReference type="Proteomes" id="UP000078224">
    <property type="component" value="Unassembled WGS sequence"/>
</dbReference>